<sequence>MRRTAREDIRSVEDYRDYLLLLVRLQLGSRPRAKLDASDVVQQAILHAHERRDQFRGGTEGELLAWLRAILANALAAAVRRLDTRARDPGRERSLEAELERSSSRMEGLLAADQTSPSEGAVRDEEVLRLAHAIARLPEDQRRVVELHYLNGLTVADVAEQIGRTRPAAVGLLFRGLKRLRELLHEPGESAHGA</sequence>
<keyword evidence="2" id="KW-0805">Transcription regulation</keyword>
<dbReference type="InterPro" id="IPR014326">
    <property type="entry name" value="RNA_pol_sigma-70_Plancto"/>
</dbReference>
<keyword evidence="4" id="KW-0804">Transcription</keyword>
<dbReference type="GO" id="GO:0006352">
    <property type="term" value="P:DNA-templated transcription initiation"/>
    <property type="evidence" value="ECO:0007669"/>
    <property type="project" value="InterPro"/>
</dbReference>
<accession>A0AAU7C8F0</accession>
<dbReference type="InterPro" id="IPR013324">
    <property type="entry name" value="RNA_pol_sigma_r3/r4-like"/>
</dbReference>
<dbReference type="NCBIfam" id="TIGR02937">
    <property type="entry name" value="sigma70-ECF"/>
    <property type="match status" value="1"/>
</dbReference>
<dbReference type="Gene3D" id="1.10.10.10">
    <property type="entry name" value="Winged helix-like DNA-binding domain superfamily/Winged helix DNA-binding domain"/>
    <property type="match status" value="1"/>
</dbReference>
<dbReference type="GO" id="GO:0003677">
    <property type="term" value="F:DNA binding"/>
    <property type="evidence" value="ECO:0007669"/>
    <property type="project" value="InterPro"/>
</dbReference>
<dbReference type="Pfam" id="PF08281">
    <property type="entry name" value="Sigma70_r4_2"/>
    <property type="match status" value="1"/>
</dbReference>
<evidence type="ECO:0000313" key="7">
    <source>
        <dbReference type="EMBL" id="XBH01521.1"/>
    </source>
</evidence>
<dbReference type="Pfam" id="PF04542">
    <property type="entry name" value="Sigma70_r2"/>
    <property type="match status" value="1"/>
</dbReference>
<dbReference type="EMBL" id="CP155447">
    <property type="protein sequence ID" value="XBH01521.1"/>
    <property type="molecule type" value="Genomic_DNA"/>
</dbReference>
<dbReference type="Gene3D" id="1.10.1740.10">
    <property type="match status" value="1"/>
</dbReference>
<feature type="domain" description="RNA polymerase sigma factor 70 region 4 type 2" evidence="6">
    <location>
        <begin position="129"/>
        <end position="180"/>
    </location>
</feature>
<dbReference type="InterPro" id="IPR013249">
    <property type="entry name" value="RNA_pol_sigma70_r4_t2"/>
</dbReference>
<evidence type="ECO:0000259" key="6">
    <source>
        <dbReference type="Pfam" id="PF08281"/>
    </source>
</evidence>
<evidence type="ECO:0000256" key="1">
    <source>
        <dbReference type="ARBA" id="ARBA00010641"/>
    </source>
</evidence>
<name>A0AAU7C8F0_9BACT</name>
<reference evidence="7" key="1">
    <citation type="submission" date="2024-05" db="EMBL/GenBank/DDBJ databases">
        <title>Planctomycetes of the genus Singulisphaera possess chitinolytic capabilities.</title>
        <authorList>
            <person name="Ivanova A."/>
        </authorList>
    </citation>
    <scope>NUCLEOTIDE SEQUENCE</scope>
    <source>
        <strain evidence="7">Ch08T</strain>
    </source>
</reference>
<proteinExistence type="inferred from homology"/>
<dbReference type="GO" id="GO:0016987">
    <property type="term" value="F:sigma factor activity"/>
    <property type="evidence" value="ECO:0007669"/>
    <property type="project" value="UniProtKB-KW"/>
</dbReference>
<dbReference type="PANTHER" id="PTHR43133:SF51">
    <property type="entry name" value="RNA POLYMERASE SIGMA FACTOR"/>
    <property type="match status" value="1"/>
</dbReference>
<dbReference type="CDD" id="cd06171">
    <property type="entry name" value="Sigma70_r4"/>
    <property type="match status" value="1"/>
</dbReference>
<feature type="domain" description="RNA polymerase sigma-70 region 2" evidence="5">
    <location>
        <begin position="16"/>
        <end position="83"/>
    </location>
</feature>
<evidence type="ECO:0000256" key="2">
    <source>
        <dbReference type="ARBA" id="ARBA00023015"/>
    </source>
</evidence>
<keyword evidence="3" id="KW-0731">Sigma factor</keyword>
<dbReference type="InterPro" id="IPR013325">
    <property type="entry name" value="RNA_pol_sigma_r2"/>
</dbReference>
<protein>
    <submittedName>
        <fullName evidence="7">Sigma-70 family RNA polymerase sigma factor</fullName>
    </submittedName>
</protein>
<comment type="similarity">
    <text evidence="1">Belongs to the sigma-70 factor family. ECF subfamily.</text>
</comment>
<dbReference type="SUPFAM" id="SSF88659">
    <property type="entry name" value="Sigma3 and sigma4 domains of RNA polymerase sigma factors"/>
    <property type="match status" value="1"/>
</dbReference>
<dbReference type="InterPro" id="IPR039425">
    <property type="entry name" value="RNA_pol_sigma-70-like"/>
</dbReference>
<dbReference type="InterPro" id="IPR007627">
    <property type="entry name" value="RNA_pol_sigma70_r2"/>
</dbReference>
<evidence type="ECO:0000256" key="4">
    <source>
        <dbReference type="ARBA" id="ARBA00023163"/>
    </source>
</evidence>
<dbReference type="AlphaFoldDB" id="A0AAU7C8F0"/>
<dbReference type="PANTHER" id="PTHR43133">
    <property type="entry name" value="RNA POLYMERASE ECF-TYPE SIGMA FACTO"/>
    <property type="match status" value="1"/>
</dbReference>
<dbReference type="SUPFAM" id="SSF88946">
    <property type="entry name" value="Sigma2 domain of RNA polymerase sigma factors"/>
    <property type="match status" value="1"/>
</dbReference>
<dbReference type="InterPro" id="IPR036388">
    <property type="entry name" value="WH-like_DNA-bd_sf"/>
</dbReference>
<evidence type="ECO:0000259" key="5">
    <source>
        <dbReference type="Pfam" id="PF04542"/>
    </source>
</evidence>
<evidence type="ECO:0000256" key="3">
    <source>
        <dbReference type="ARBA" id="ARBA00023082"/>
    </source>
</evidence>
<dbReference type="InterPro" id="IPR014284">
    <property type="entry name" value="RNA_pol_sigma-70_dom"/>
</dbReference>
<dbReference type="NCBIfam" id="TIGR02984">
    <property type="entry name" value="Sig-70_plancto1"/>
    <property type="match status" value="1"/>
</dbReference>
<organism evidence="7">
    <name type="scientific">Singulisphaera sp. Ch08</name>
    <dbReference type="NCBI Taxonomy" id="3120278"/>
    <lineage>
        <taxon>Bacteria</taxon>
        <taxon>Pseudomonadati</taxon>
        <taxon>Planctomycetota</taxon>
        <taxon>Planctomycetia</taxon>
        <taxon>Isosphaerales</taxon>
        <taxon>Isosphaeraceae</taxon>
        <taxon>Singulisphaera</taxon>
    </lineage>
</organism>
<gene>
    <name evidence="7" type="ORF">V5E97_24590</name>
</gene>
<dbReference type="RefSeq" id="WP_406694260.1">
    <property type="nucleotide sequence ID" value="NZ_CP155447.1"/>
</dbReference>